<proteinExistence type="inferred from homology"/>
<dbReference type="SUPFAM" id="SSF56349">
    <property type="entry name" value="DNA breaking-rejoining enzymes"/>
    <property type="match status" value="1"/>
</dbReference>
<evidence type="ECO:0000313" key="5">
    <source>
        <dbReference type="EMBL" id="SIS82410.1"/>
    </source>
</evidence>
<dbReference type="PANTHER" id="PTHR30349">
    <property type="entry name" value="PHAGE INTEGRASE-RELATED"/>
    <property type="match status" value="1"/>
</dbReference>
<dbReference type="Pfam" id="PF13102">
    <property type="entry name" value="Phage_int_SAM_5"/>
    <property type="match status" value="1"/>
</dbReference>
<dbReference type="OrthoDB" id="1493636at2"/>
<name>A0A1N7M8J9_9FLAO</name>
<dbReference type="GO" id="GO:0003677">
    <property type="term" value="F:DNA binding"/>
    <property type="evidence" value="ECO:0007669"/>
    <property type="project" value="UniProtKB-KW"/>
</dbReference>
<dbReference type="PANTHER" id="PTHR30349:SF64">
    <property type="entry name" value="PROPHAGE INTEGRASE INTD-RELATED"/>
    <property type="match status" value="1"/>
</dbReference>
<dbReference type="Gene3D" id="1.10.443.10">
    <property type="entry name" value="Intergrase catalytic core"/>
    <property type="match status" value="1"/>
</dbReference>
<dbReference type="InterPro" id="IPR013762">
    <property type="entry name" value="Integrase-like_cat_sf"/>
</dbReference>
<dbReference type="PROSITE" id="PS51898">
    <property type="entry name" value="TYR_RECOMBINASE"/>
    <property type="match status" value="1"/>
</dbReference>
<keyword evidence="3" id="KW-0233">DNA recombination</keyword>
<dbReference type="EMBL" id="FTOL01000002">
    <property type="protein sequence ID" value="SIS82410.1"/>
    <property type="molecule type" value="Genomic_DNA"/>
</dbReference>
<dbReference type="InterPro" id="IPR002104">
    <property type="entry name" value="Integrase_catalytic"/>
</dbReference>
<dbReference type="InterPro" id="IPR010998">
    <property type="entry name" value="Integrase_recombinase_N"/>
</dbReference>
<dbReference type="Pfam" id="PF00589">
    <property type="entry name" value="Phage_integrase"/>
    <property type="match status" value="1"/>
</dbReference>
<dbReference type="STRING" id="373668.SAMN05421786_102369"/>
<dbReference type="InterPro" id="IPR025269">
    <property type="entry name" value="SAM-like_dom"/>
</dbReference>
<dbReference type="Gene3D" id="1.10.150.130">
    <property type="match status" value="1"/>
</dbReference>
<reference evidence="6" key="1">
    <citation type="submission" date="2017-01" db="EMBL/GenBank/DDBJ databases">
        <authorList>
            <person name="Varghese N."/>
            <person name="Submissions S."/>
        </authorList>
    </citation>
    <scope>NUCLEOTIDE SEQUENCE [LARGE SCALE GENOMIC DNA]</scope>
    <source>
        <strain evidence="6">DSM 18017</strain>
    </source>
</reference>
<organism evidence="5 6">
    <name type="scientific">Chryseobacterium ureilyticum</name>
    <dbReference type="NCBI Taxonomy" id="373668"/>
    <lineage>
        <taxon>Bacteria</taxon>
        <taxon>Pseudomonadati</taxon>
        <taxon>Bacteroidota</taxon>
        <taxon>Flavobacteriia</taxon>
        <taxon>Flavobacteriales</taxon>
        <taxon>Weeksellaceae</taxon>
        <taxon>Chryseobacterium group</taxon>
        <taxon>Chryseobacterium</taxon>
    </lineage>
</organism>
<dbReference type="InterPro" id="IPR035386">
    <property type="entry name" value="Arm-DNA-bind_5"/>
</dbReference>
<dbReference type="InterPro" id="IPR050090">
    <property type="entry name" value="Tyrosine_recombinase_XerCD"/>
</dbReference>
<evidence type="ECO:0000256" key="1">
    <source>
        <dbReference type="ARBA" id="ARBA00008857"/>
    </source>
</evidence>
<comment type="similarity">
    <text evidence="1">Belongs to the 'phage' integrase family.</text>
</comment>
<feature type="domain" description="Tyr recombinase" evidence="4">
    <location>
        <begin position="252"/>
        <end position="445"/>
    </location>
</feature>
<accession>A0A1N7M8J9</accession>
<evidence type="ECO:0000259" key="4">
    <source>
        <dbReference type="PROSITE" id="PS51898"/>
    </source>
</evidence>
<dbReference type="CDD" id="cd01185">
    <property type="entry name" value="INTN1_C_like"/>
    <property type="match status" value="1"/>
</dbReference>
<dbReference type="GO" id="GO:0015074">
    <property type="term" value="P:DNA integration"/>
    <property type="evidence" value="ECO:0007669"/>
    <property type="project" value="InterPro"/>
</dbReference>
<dbReference type="Proteomes" id="UP000186744">
    <property type="component" value="Unassembled WGS sequence"/>
</dbReference>
<sequence>MAVILAVIYFNIEMINIKRKINIVLEKRKKDGVIVNHNVPIFFRVTFNSNRVNLFTGFRVDRNNWDEKLSQIKKGISNINGETIEEINTKLSNLENDLQAFFIKCQVEDRIPDLDELKISFGQVKNKGNTKEKKAIKTDEKEMEIETFFDTFDKFTDYSGKVNNWTIDTYKKFDALKNHLLSFNPNLTFDNLNSEGLPKLLSYFSNTLKLNNVTTKKYLKNLKWFLRFAVKNNYCDNQYFQQFAPKIKTADKVVVFLSEEEILKIKNLEISQTKKYLERVRDVLLFTCFTGLRYSDVQKLKKTDIKNDKLYIVTKKTSDSITIELNDISKEILEKYSEIETEMALPVISNQKINEYLKELGRLAEIDEPINHTYFIGNSRKDDTKPKFEYFSSHIGRRTFICLCISKGIPIHVVMKWTGHSDYQSMKPYIDVVDSTREVQMQKLNII</sequence>
<evidence type="ECO:0000256" key="2">
    <source>
        <dbReference type="ARBA" id="ARBA00023125"/>
    </source>
</evidence>
<dbReference type="GO" id="GO:0006310">
    <property type="term" value="P:DNA recombination"/>
    <property type="evidence" value="ECO:0007669"/>
    <property type="project" value="UniProtKB-KW"/>
</dbReference>
<dbReference type="AlphaFoldDB" id="A0A1N7M8J9"/>
<protein>
    <submittedName>
        <fullName evidence="5">Site-specific recombinase XerD</fullName>
    </submittedName>
</protein>
<gene>
    <name evidence="5" type="ORF">SAMN05421786_102369</name>
</gene>
<keyword evidence="6" id="KW-1185">Reference proteome</keyword>
<keyword evidence="2" id="KW-0238">DNA-binding</keyword>
<dbReference type="InterPro" id="IPR011010">
    <property type="entry name" value="DNA_brk_join_enz"/>
</dbReference>
<evidence type="ECO:0000313" key="6">
    <source>
        <dbReference type="Proteomes" id="UP000186744"/>
    </source>
</evidence>
<evidence type="ECO:0000256" key="3">
    <source>
        <dbReference type="ARBA" id="ARBA00023172"/>
    </source>
</evidence>
<dbReference type="RefSeq" id="WP_123956722.1">
    <property type="nucleotide sequence ID" value="NZ_FTOL01000002.1"/>
</dbReference>
<dbReference type="Pfam" id="PF17293">
    <property type="entry name" value="Arm-DNA-bind_5"/>
    <property type="match status" value="1"/>
</dbReference>